<feature type="domain" description="P-type ATPase A" evidence="25">
    <location>
        <begin position="96"/>
        <end position="156"/>
    </location>
</feature>
<dbReference type="InterPro" id="IPR059000">
    <property type="entry name" value="ATPase_P-type_domA"/>
</dbReference>
<dbReference type="GO" id="GO:0045332">
    <property type="term" value="P:phospholipid translocation"/>
    <property type="evidence" value="ECO:0007669"/>
    <property type="project" value="TreeGrafter"/>
</dbReference>
<dbReference type="Pfam" id="PF00122">
    <property type="entry name" value="E1-E2_ATPase"/>
    <property type="match status" value="1"/>
</dbReference>
<evidence type="ECO:0000256" key="14">
    <source>
        <dbReference type="ARBA" id="ARBA00022824"/>
    </source>
</evidence>
<keyword evidence="28" id="KW-1185">Reference proteome</keyword>
<evidence type="ECO:0000256" key="8">
    <source>
        <dbReference type="ARBA" id="ARBA00022475"/>
    </source>
</evidence>
<dbReference type="InterPro" id="IPR032630">
    <property type="entry name" value="P_typ_ATPase_c"/>
</dbReference>
<dbReference type="PRINTS" id="PR00119">
    <property type="entry name" value="CATATPASE"/>
</dbReference>
<keyword evidence="19" id="KW-0445">Lipid transport</keyword>
<keyword evidence="12 24" id="KW-0547">Nucleotide-binding</keyword>
<dbReference type="GO" id="GO:0000287">
    <property type="term" value="F:magnesium ion binding"/>
    <property type="evidence" value="ECO:0007669"/>
    <property type="project" value="UniProtKB-UniRule"/>
</dbReference>
<dbReference type="InterPro" id="IPR023214">
    <property type="entry name" value="HAD_sf"/>
</dbReference>
<dbReference type="PANTHER" id="PTHR24092">
    <property type="entry name" value="PROBABLE PHOSPHOLIPID-TRANSPORTING ATPASE"/>
    <property type="match status" value="1"/>
</dbReference>
<feature type="domain" description="P-type ATPase C-terminal" evidence="26">
    <location>
        <begin position="667"/>
        <end position="927"/>
    </location>
</feature>
<feature type="transmembrane region" description="Helical" evidence="24">
    <location>
        <begin position="781"/>
        <end position="803"/>
    </location>
</feature>
<feature type="transmembrane region" description="Helical" evidence="24">
    <location>
        <begin position="887"/>
        <end position="912"/>
    </location>
</feature>
<dbReference type="Gene3D" id="3.40.1110.10">
    <property type="entry name" value="Calcium-transporting ATPase, cytoplasmic domain N"/>
    <property type="match status" value="1"/>
</dbReference>
<evidence type="ECO:0000256" key="20">
    <source>
        <dbReference type="ARBA" id="ARBA00023136"/>
    </source>
</evidence>
<sequence length="962" mass="109473">MCMYLHLESMCAGEENWVDSRTIYIGHREPPSGTDAYIPQRYPDNRIVSSKLIIDTPTSPITSGLPLFFVITVTAVKQGYEDWLRHKADNAVNQCPVHIIQHGKVVRKQSRKLRVGDIVLVKEDETFPCDLIFLSSSREDGTCFVTTASLDGESSHKTYYAVQDTKAFRTEQEVDTINATIECEQPQSDLYKYVGRINIYQDRDEPTAREAFSHSSDLRSTETHFDLQFSMLYANTKTKKSYCIPIEYVFTDKTGTLTENNMEFIECCVDGHVYVADAICNGQILTGTVGMDMIDSSPGAGGKEREELFFRALCLCHTVQVKEEESVDGIKKGLQPCGKSSSVYISSSPDEVALVEGMKRFELMEVLSFDSVRRRMSVIVKSSTGEYYLFCKGADSSIFPRVIKGKVDQVRARVEHNAVEGLRTLCVAYKTLAQDEYESVCKQINTAKLALHDRDKKLAEAFDVIERDLILLGATAVEDRLQDKAADTIESLHKAGMKVWVLTGDKMETAAATCYACKLFHRNTQILELTTKRTEEQSLHDVLFDLSKTVLRHCGSLTRDTVSGLSHDVPDYGLIIDGATLSSVMKPTEEGSSGNYKEIFLEICRNCSAVLCCRMAPLQKAQIVKMIKTSKEHPITLAIGDGANDVSMILEAHVGIGIMGKEGRQAARNSDYAIPKFKHLKKMLLVHGHYYYIRISELVQYFFYKNVCFIFPQFLYQFFCGFSQQPLYDTAYLTLYNISFTSLPILLYSLIEQHVNMDILKRDPSLYRDIAKNSLLRWRIFIYWTLLGVFDAVVFFFGAYFLFDNTTFTSNGQLMTANTNMMFGNWTFGTLVFTVLVFTVTLKLALDTQYWTWINHFVIWGSLLFYIIFSLLWGGIIWPFLNYQRMYYVFMQMLSSGPAWLGIILLITISLIPDMLKKVICRQLWPTSAERIQRIRADKTFERVFTYSHDSLLEESQLTSEA</sequence>
<keyword evidence="10 24" id="KW-0812">Transmembrane</keyword>
<evidence type="ECO:0000256" key="3">
    <source>
        <dbReference type="ARBA" id="ARBA00004412"/>
    </source>
</evidence>
<evidence type="ECO:0000256" key="11">
    <source>
        <dbReference type="ARBA" id="ARBA00022723"/>
    </source>
</evidence>
<keyword evidence="15 24" id="KW-0067">ATP-binding</keyword>
<keyword evidence="20 24" id="KW-0472">Membrane</keyword>
<organism evidence="27 28">
    <name type="scientific">Acipenser ruthenus</name>
    <name type="common">Sterlet sturgeon</name>
    <dbReference type="NCBI Taxonomy" id="7906"/>
    <lineage>
        <taxon>Eukaryota</taxon>
        <taxon>Metazoa</taxon>
        <taxon>Chordata</taxon>
        <taxon>Craniata</taxon>
        <taxon>Vertebrata</taxon>
        <taxon>Euteleostomi</taxon>
        <taxon>Actinopterygii</taxon>
        <taxon>Chondrostei</taxon>
        <taxon>Acipenseriformes</taxon>
        <taxon>Acipenseridae</taxon>
        <taxon>Acipenser</taxon>
    </lineage>
</organism>
<dbReference type="GO" id="GO:0005789">
    <property type="term" value="C:endoplasmic reticulum membrane"/>
    <property type="evidence" value="ECO:0007669"/>
    <property type="project" value="UniProtKB-SubCell"/>
</dbReference>
<dbReference type="GO" id="GO:0016887">
    <property type="term" value="F:ATP hydrolysis activity"/>
    <property type="evidence" value="ECO:0007669"/>
    <property type="project" value="InterPro"/>
</dbReference>
<dbReference type="InterPro" id="IPR008250">
    <property type="entry name" value="ATPase_P-typ_transduc_dom_A_sf"/>
</dbReference>
<keyword evidence="16 24" id="KW-0460">Magnesium</keyword>
<dbReference type="InterPro" id="IPR023298">
    <property type="entry name" value="ATPase_P-typ_TM_dom_sf"/>
</dbReference>
<feature type="transmembrane region" description="Helical" evidence="24">
    <location>
        <begin position="857"/>
        <end position="881"/>
    </location>
</feature>
<feature type="transmembrane region" description="Helical" evidence="24">
    <location>
        <begin position="731"/>
        <end position="751"/>
    </location>
</feature>
<evidence type="ECO:0000256" key="22">
    <source>
        <dbReference type="ARBA" id="ARBA00049128"/>
    </source>
</evidence>
<accession>A0A662YYT8</accession>
<keyword evidence="8" id="KW-1003">Cell membrane</keyword>
<evidence type="ECO:0000313" key="27">
    <source>
        <dbReference type="EMBL" id="RXN01207.1"/>
    </source>
</evidence>
<dbReference type="InterPro" id="IPR001757">
    <property type="entry name" value="P_typ_ATPase"/>
</dbReference>
<keyword evidence="7" id="KW-0813">Transport</keyword>
<dbReference type="Pfam" id="PF16212">
    <property type="entry name" value="PhoLip_ATPase_C"/>
    <property type="match status" value="1"/>
</dbReference>
<keyword evidence="9" id="KW-0597">Phosphoprotein</keyword>
<evidence type="ECO:0000256" key="5">
    <source>
        <dbReference type="ARBA" id="ARBA00004651"/>
    </source>
</evidence>
<evidence type="ECO:0000256" key="12">
    <source>
        <dbReference type="ARBA" id="ARBA00022741"/>
    </source>
</evidence>
<name>A0A662YYT8_ACIRT</name>
<dbReference type="SFLD" id="SFLDF00027">
    <property type="entry name" value="p-type_atpase"/>
    <property type="match status" value="1"/>
</dbReference>
<keyword evidence="18 24" id="KW-1133">Transmembrane helix</keyword>
<evidence type="ECO:0000256" key="1">
    <source>
        <dbReference type="ARBA" id="ARBA00001946"/>
    </source>
</evidence>
<dbReference type="Gene3D" id="3.40.50.1000">
    <property type="entry name" value="HAD superfamily/HAD-like"/>
    <property type="match status" value="1"/>
</dbReference>
<evidence type="ECO:0000256" key="23">
    <source>
        <dbReference type="ARBA" id="ARBA00051303"/>
    </source>
</evidence>
<dbReference type="InterPro" id="IPR006539">
    <property type="entry name" value="P-type_ATPase_IV"/>
</dbReference>
<dbReference type="GO" id="GO:0005886">
    <property type="term" value="C:plasma membrane"/>
    <property type="evidence" value="ECO:0007669"/>
    <property type="project" value="UniProtKB-SubCell"/>
</dbReference>
<evidence type="ECO:0000256" key="17">
    <source>
        <dbReference type="ARBA" id="ARBA00022967"/>
    </source>
</evidence>
<dbReference type="Pfam" id="PF13246">
    <property type="entry name" value="Cation_ATPase"/>
    <property type="match status" value="1"/>
</dbReference>
<dbReference type="Gene3D" id="2.70.150.10">
    <property type="entry name" value="Calcium-transporting ATPase, cytoplasmic transduction domain A"/>
    <property type="match status" value="1"/>
</dbReference>
<dbReference type="NCBIfam" id="TIGR01652">
    <property type="entry name" value="ATPase-Plipid"/>
    <property type="match status" value="1"/>
</dbReference>
<evidence type="ECO:0000256" key="18">
    <source>
        <dbReference type="ARBA" id="ARBA00022989"/>
    </source>
</evidence>
<gene>
    <name evidence="27" type="ORF">EOD39_7545</name>
</gene>
<dbReference type="SFLD" id="SFLDS00003">
    <property type="entry name" value="Haloacid_Dehalogenase"/>
    <property type="match status" value="1"/>
</dbReference>
<evidence type="ECO:0000256" key="7">
    <source>
        <dbReference type="ARBA" id="ARBA00022448"/>
    </source>
</evidence>
<evidence type="ECO:0000256" key="13">
    <source>
        <dbReference type="ARBA" id="ARBA00022753"/>
    </source>
</evidence>
<comment type="catalytic activity">
    <reaction evidence="23">
        <text>a 1,2-diacyl-sn-glycero-3-phospho-L-serine(out) + ATP + H2O = a 1,2-diacyl-sn-glycero-3-phospho-L-serine(in) + ADP + phosphate + H(+)</text>
        <dbReference type="Rhea" id="RHEA:38567"/>
        <dbReference type="ChEBI" id="CHEBI:15377"/>
        <dbReference type="ChEBI" id="CHEBI:15378"/>
        <dbReference type="ChEBI" id="CHEBI:30616"/>
        <dbReference type="ChEBI" id="CHEBI:43474"/>
        <dbReference type="ChEBI" id="CHEBI:57262"/>
        <dbReference type="ChEBI" id="CHEBI:456216"/>
    </reaction>
    <physiologicalReaction direction="left-to-right" evidence="23">
        <dbReference type="Rhea" id="RHEA:38568"/>
    </physiologicalReaction>
</comment>
<keyword evidence="11" id="KW-0479">Metal-binding</keyword>
<comment type="caution">
    <text evidence="27">The sequence shown here is derived from an EMBL/GenBank/DDBJ whole genome shotgun (WGS) entry which is preliminary data.</text>
</comment>
<dbReference type="SUPFAM" id="SSF56784">
    <property type="entry name" value="HAD-like"/>
    <property type="match status" value="1"/>
</dbReference>
<dbReference type="InterPro" id="IPR044492">
    <property type="entry name" value="P_typ_ATPase_HD_dom"/>
</dbReference>
<dbReference type="GO" id="GO:0055037">
    <property type="term" value="C:recycling endosome"/>
    <property type="evidence" value="ECO:0007669"/>
    <property type="project" value="UniProtKB-SubCell"/>
</dbReference>
<feature type="transmembrane region" description="Helical" evidence="24">
    <location>
        <begin position="823"/>
        <end position="845"/>
    </location>
</feature>
<dbReference type="PANTHER" id="PTHR24092:SF33">
    <property type="entry name" value="PHOSPHOLIPID-TRANSPORTING ATPASE IH"/>
    <property type="match status" value="1"/>
</dbReference>
<evidence type="ECO:0000256" key="4">
    <source>
        <dbReference type="ARBA" id="ARBA00004477"/>
    </source>
</evidence>
<dbReference type="SFLD" id="SFLDG00002">
    <property type="entry name" value="C1.7:_P-type_atpase_like"/>
    <property type="match status" value="1"/>
</dbReference>
<comment type="cofactor">
    <cofactor evidence="1">
        <name>Mg(2+)</name>
        <dbReference type="ChEBI" id="CHEBI:18420"/>
    </cofactor>
</comment>
<comment type="similarity">
    <text evidence="6 24">Belongs to the cation transport ATPase (P-type) (TC 3.A.3) family. Type IV subfamily.</text>
</comment>
<evidence type="ECO:0000256" key="9">
    <source>
        <dbReference type="ARBA" id="ARBA00022553"/>
    </source>
</evidence>
<keyword evidence="17 24" id="KW-1278">Translocase</keyword>
<evidence type="ECO:0000256" key="19">
    <source>
        <dbReference type="ARBA" id="ARBA00023055"/>
    </source>
</evidence>
<dbReference type="SUPFAM" id="SSF81660">
    <property type="entry name" value="Metal cation-transporting ATPase, ATP-binding domain N"/>
    <property type="match status" value="1"/>
</dbReference>
<dbReference type="EMBL" id="SCEB01000070">
    <property type="protein sequence ID" value="RXN01207.1"/>
    <property type="molecule type" value="Genomic_DNA"/>
</dbReference>
<evidence type="ECO:0000256" key="10">
    <source>
        <dbReference type="ARBA" id="ARBA00022692"/>
    </source>
</evidence>
<evidence type="ECO:0000259" key="26">
    <source>
        <dbReference type="Pfam" id="PF16212"/>
    </source>
</evidence>
<dbReference type="FunFam" id="2.70.150.10:FF:000009">
    <property type="entry name" value="Phospholipid-transporting ATPase"/>
    <property type="match status" value="1"/>
</dbReference>
<protein>
    <recommendedName>
        <fullName evidence="24">Phospholipid-transporting ATPase</fullName>
        <ecNumber evidence="24">7.6.2.1</ecNumber>
    </recommendedName>
</protein>
<comment type="catalytic activity">
    <reaction evidence="21 24">
        <text>ATP + H2O + phospholipidSide 1 = ADP + phosphate + phospholipidSide 2.</text>
        <dbReference type="EC" id="7.6.2.1"/>
    </reaction>
</comment>
<dbReference type="GO" id="GO:0005769">
    <property type="term" value="C:early endosome"/>
    <property type="evidence" value="ECO:0007669"/>
    <property type="project" value="UniProtKB-SubCell"/>
</dbReference>
<evidence type="ECO:0000256" key="16">
    <source>
        <dbReference type="ARBA" id="ARBA00022842"/>
    </source>
</evidence>
<evidence type="ECO:0000256" key="24">
    <source>
        <dbReference type="RuleBase" id="RU362033"/>
    </source>
</evidence>
<evidence type="ECO:0000259" key="25">
    <source>
        <dbReference type="Pfam" id="PF00122"/>
    </source>
</evidence>
<keyword evidence="14" id="KW-0256">Endoplasmic reticulum</keyword>
<evidence type="ECO:0000256" key="21">
    <source>
        <dbReference type="ARBA" id="ARBA00034036"/>
    </source>
</evidence>
<keyword evidence="13" id="KW-0967">Endosome</keyword>
<dbReference type="InterPro" id="IPR036412">
    <property type="entry name" value="HAD-like_sf"/>
</dbReference>
<evidence type="ECO:0000256" key="6">
    <source>
        <dbReference type="ARBA" id="ARBA00008109"/>
    </source>
</evidence>
<dbReference type="AlphaFoldDB" id="A0A662YYT8"/>
<evidence type="ECO:0000256" key="15">
    <source>
        <dbReference type="ARBA" id="ARBA00022840"/>
    </source>
</evidence>
<dbReference type="NCBIfam" id="TIGR01494">
    <property type="entry name" value="ATPase_P-type"/>
    <property type="match status" value="2"/>
</dbReference>
<dbReference type="SUPFAM" id="SSF81665">
    <property type="entry name" value="Calcium ATPase, transmembrane domain M"/>
    <property type="match status" value="1"/>
</dbReference>
<reference evidence="27 28" key="1">
    <citation type="submission" date="2019-01" db="EMBL/GenBank/DDBJ databases">
        <title>Draft Genome and Complete Hox-Cluster Characterization of the Sterlet Sturgeon (Acipenser ruthenus).</title>
        <authorList>
            <person name="Wei Q."/>
        </authorList>
    </citation>
    <scope>NUCLEOTIDE SEQUENCE [LARGE SCALE GENOMIC DNA]</scope>
    <source>
        <strain evidence="27">WHYD16114868_AA</strain>
        <tissue evidence="27">Blood</tissue>
    </source>
</reference>
<proteinExistence type="inferred from homology"/>
<comment type="subcellular location">
    <subcellularLocation>
        <location evidence="5">Cell membrane</location>
        <topology evidence="5">Multi-pass membrane protein</topology>
    </subcellularLocation>
    <subcellularLocation>
        <location evidence="3">Early endosome</location>
    </subcellularLocation>
    <subcellularLocation>
        <location evidence="4">Endoplasmic reticulum membrane</location>
        <topology evidence="4">Multi-pass membrane protein</topology>
    </subcellularLocation>
    <subcellularLocation>
        <location evidence="24">Membrane</location>
        <topology evidence="24">Multi-pass membrane protein</topology>
    </subcellularLocation>
    <subcellularLocation>
        <location evidence="2">Recycling endosome</location>
    </subcellularLocation>
</comment>
<dbReference type="EC" id="7.6.2.1" evidence="24"/>
<dbReference type="FunFam" id="3.40.50.1000:FF:000012">
    <property type="entry name" value="Phospholipid-transporting ATPase"/>
    <property type="match status" value="1"/>
</dbReference>
<evidence type="ECO:0000313" key="28">
    <source>
        <dbReference type="Proteomes" id="UP000289886"/>
    </source>
</evidence>
<evidence type="ECO:0000256" key="2">
    <source>
        <dbReference type="ARBA" id="ARBA00004172"/>
    </source>
</evidence>
<dbReference type="GO" id="GO:0090556">
    <property type="term" value="F:phosphatidylserine floppase activity"/>
    <property type="evidence" value="ECO:0007669"/>
    <property type="project" value="RHEA"/>
</dbReference>
<dbReference type="SUPFAM" id="SSF81653">
    <property type="entry name" value="Calcium ATPase, transduction domain A"/>
    <property type="match status" value="1"/>
</dbReference>
<dbReference type="GO" id="GO:0005524">
    <property type="term" value="F:ATP binding"/>
    <property type="evidence" value="ECO:0007669"/>
    <property type="project" value="UniProtKB-UniRule"/>
</dbReference>
<dbReference type="InterPro" id="IPR023299">
    <property type="entry name" value="ATPase_P-typ_cyto_dom_N"/>
</dbReference>
<comment type="catalytic activity">
    <reaction evidence="22">
        <text>a 1,2-diacyl-sn-glycero-3-phosphoethanolamine(out) + ATP + H2O = a 1,2-diacyl-sn-glycero-3-phosphoethanolamine(in) + ADP + phosphate + H(+)</text>
        <dbReference type="Rhea" id="RHEA:66132"/>
        <dbReference type="ChEBI" id="CHEBI:15377"/>
        <dbReference type="ChEBI" id="CHEBI:15378"/>
        <dbReference type="ChEBI" id="CHEBI:30616"/>
        <dbReference type="ChEBI" id="CHEBI:43474"/>
        <dbReference type="ChEBI" id="CHEBI:64612"/>
        <dbReference type="ChEBI" id="CHEBI:456216"/>
    </reaction>
    <physiologicalReaction direction="left-to-right" evidence="22">
        <dbReference type="Rhea" id="RHEA:66133"/>
    </physiologicalReaction>
</comment>
<dbReference type="Proteomes" id="UP000289886">
    <property type="component" value="Unassembled WGS sequence"/>
</dbReference>
<comment type="caution">
    <text evidence="24">Lacks conserved residue(s) required for the propagation of feature annotation.</text>
</comment>